<reference evidence="17" key="2">
    <citation type="submission" date="2025-09" db="UniProtKB">
        <authorList>
            <consortium name="Ensembl"/>
        </authorList>
    </citation>
    <scope>IDENTIFICATION</scope>
</reference>
<keyword evidence="7" id="KW-0812">Transmembrane</keyword>
<comment type="pathway">
    <text evidence="3">Protein modification; protein glycosylation.</text>
</comment>
<evidence type="ECO:0000256" key="4">
    <source>
        <dbReference type="ARBA" id="ARBA00008661"/>
    </source>
</evidence>
<dbReference type="GO" id="GO:0016758">
    <property type="term" value="F:hexosyltransferase activity"/>
    <property type="evidence" value="ECO:0007669"/>
    <property type="project" value="InterPro"/>
</dbReference>
<reference evidence="17" key="1">
    <citation type="submission" date="2025-08" db="UniProtKB">
        <authorList>
            <consortium name="Ensembl"/>
        </authorList>
    </citation>
    <scope>IDENTIFICATION</scope>
</reference>
<keyword evidence="10" id="KW-1133">Transmembrane helix</keyword>
<keyword evidence="11 15" id="KW-0333">Golgi apparatus</keyword>
<evidence type="ECO:0000256" key="3">
    <source>
        <dbReference type="ARBA" id="ARBA00004922"/>
    </source>
</evidence>
<proteinExistence type="inferred from homology"/>
<dbReference type="Ensembl" id="ENSCLMT00005049276.1">
    <property type="protein sequence ID" value="ENSCLMP00005047638.1"/>
    <property type="gene ID" value="ENSCLMG00005021819.1"/>
</dbReference>
<comment type="catalytic activity">
    <reaction evidence="14">
        <text>3-O-(N-acetyl-beta-D-glucosaminyl-(1-&gt;4)-alpha-D-mannosyl)-L-threonyl-[protein] + UDP-N-acetyl-alpha-D-galactosamine = 3-O-[beta-D-GalNAc-(1-&gt;3)-beta-D-GlcNAc-(1-&gt;4)-alpha-D-Man]-L-Thr-[protein] + UDP + H(+)</text>
        <dbReference type="Rhea" id="RHEA:37667"/>
        <dbReference type="Rhea" id="RHEA-COMP:13308"/>
        <dbReference type="Rhea" id="RHEA-COMP:13618"/>
        <dbReference type="ChEBI" id="CHEBI:15378"/>
        <dbReference type="ChEBI" id="CHEBI:58223"/>
        <dbReference type="ChEBI" id="CHEBI:67138"/>
        <dbReference type="ChEBI" id="CHEBI:136709"/>
        <dbReference type="ChEBI" id="CHEBI:137540"/>
        <dbReference type="EC" id="2.4.1.313"/>
    </reaction>
</comment>
<comment type="similarity">
    <text evidence="4 15">Belongs to the glycosyltransferase 31 family.</text>
</comment>
<dbReference type="FunFam" id="3.90.550.50:FF:000013">
    <property type="entry name" value="Hexosyltransferase"/>
    <property type="match status" value="1"/>
</dbReference>
<gene>
    <name evidence="17" type="primary">b3galnt2</name>
</gene>
<dbReference type="Gene3D" id="3.90.550.50">
    <property type="match status" value="1"/>
</dbReference>
<keyword evidence="16" id="KW-0732">Signal</keyword>
<keyword evidence="9" id="KW-0735">Signal-anchor</keyword>
<evidence type="ECO:0000256" key="7">
    <source>
        <dbReference type="ARBA" id="ARBA00022692"/>
    </source>
</evidence>
<evidence type="ECO:0000256" key="2">
    <source>
        <dbReference type="ARBA" id="ARBA00004323"/>
    </source>
</evidence>
<dbReference type="GO" id="GO:0005783">
    <property type="term" value="C:endoplasmic reticulum"/>
    <property type="evidence" value="ECO:0007669"/>
    <property type="project" value="UniProtKB-SubCell"/>
</dbReference>
<evidence type="ECO:0000256" key="16">
    <source>
        <dbReference type="SAM" id="SignalP"/>
    </source>
</evidence>
<dbReference type="AlphaFoldDB" id="A0A8C3GB85"/>
<dbReference type="Proteomes" id="UP000694565">
    <property type="component" value="Unplaced"/>
</dbReference>
<dbReference type="GO" id="GO:0000139">
    <property type="term" value="C:Golgi membrane"/>
    <property type="evidence" value="ECO:0007669"/>
    <property type="project" value="UniProtKB-SubCell"/>
</dbReference>
<organism evidence="17 18">
    <name type="scientific">Cyclopterus lumpus</name>
    <name type="common">Lumpsucker</name>
    <dbReference type="NCBI Taxonomy" id="8103"/>
    <lineage>
        <taxon>Eukaryota</taxon>
        <taxon>Metazoa</taxon>
        <taxon>Chordata</taxon>
        <taxon>Craniata</taxon>
        <taxon>Vertebrata</taxon>
        <taxon>Euteleostomi</taxon>
        <taxon>Actinopterygii</taxon>
        <taxon>Neopterygii</taxon>
        <taxon>Teleostei</taxon>
        <taxon>Neoteleostei</taxon>
        <taxon>Acanthomorphata</taxon>
        <taxon>Eupercaria</taxon>
        <taxon>Perciformes</taxon>
        <taxon>Cottioidei</taxon>
        <taxon>Cottales</taxon>
        <taxon>Cyclopteridae</taxon>
        <taxon>Cyclopterus</taxon>
    </lineage>
</organism>
<keyword evidence="6" id="KW-0808">Transferase</keyword>
<keyword evidence="5 15" id="KW-0328">Glycosyltransferase</keyword>
<evidence type="ECO:0000313" key="17">
    <source>
        <dbReference type="Ensembl" id="ENSCLMP00005047638.1"/>
    </source>
</evidence>
<protein>
    <recommendedName>
        <fullName evidence="15">Hexosyltransferase</fullName>
        <ecNumber evidence="15">2.4.1.-</ecNumber>
    </recommendedName>
</protein>
<evidence type="ECO:0000256" key="1">
    <source>
        <dbReference type="ARBA" id="ARBA00004240"/>
    </source>
</evidence>
<dbReference type="GO" id="GO:0006493">
    <property type="term" value="P:protein O-linked glycosylation"/>
    <property type="evidence" value="ECO:0007669"/>
    <property type="project" value="TreeGrafter"/>
</dbReference>
<keyword evidence="8" id="KW-0256">Endoplasmic reticulum</keyword>
<feature type="signal peptide" evidence="16">
    <location>
        <begin position="1"/>
        <end position="22"/>
    </location>
</feature>
<comment type="subcellular location">
    <subcellularLocation>
        <location evidence="1">Endoplasmic reticulum</location>
    </subcellularLocation>
    <subcellularLocation>
        <location evidence="2 15">Golgi apparatus membrane</location>
        <topology evidence="2 15">Single-pass type II membrane protein</topology>
    </subcellularLocation>
</comment>
<dbReference type="Pfam" id="PF01762">
    <property type="entry name" value="Galactosyl_T"/>
    <property type="match status" value="1"/>
</dbReference>
<evidence type="ECO:0000256" key="10">
    <source>
        <dbReference type="ARBA" id="ARBA00022989"/>
    </source>
</evidence>
<evidence type="ECO:0000256" key="5">
    <source>
        <dbReference type="ARBA" id="ARBA00022676"/>
    </source>
</evidence>
<accession>A0A8C3GB85</accession>
<evidence type="ECO:0000256" key="15">
    <source>
        <dbReference type="RuleBase" id="RU363063"/>
    </source>
</evidence>
<keyword evidence="13" id="KW-0325">Glycoprotein</keyword>
<evidence type="ECO:0000256" key="13">
    <source>
        <dbReference type="ARBA" id="ARBA00023180"/>
    </source>
</evidence>
<dbReference type="GeneTree" id="ENSGT00940000156562"/>
<evidence type="ECO:0000256" key="9">
    <source>
        <dbReference type="ARBA" id="ARBA00022968"/>
    </source>
</evidence>
<sequence length="504" mass="56383">MRRLALILLPCAVAVLVHLWLAQRPSSTPPDSSTHSALLSFSNTDESLPFYEVLVGVLSARHHYELRQAIRETWLGYLRDHPLFQHRVGVKFIVGEHGCLIPEEDREDPYSCSLLNFTEPVAGRDAEIEIVRVPDPSMLASSDASAIALDFKVLHPVVITRLGVFSSGTQSELQSNVTVKLLQLDQEEAVVTARFSAISTGTLVSGLWYKPVEQFILPKGFEGTLVWENMASTGLTIVNSSVQLNDGGGVLKISSIAEGILPHRSARGFPGLAGGFTFTIYEETHYGLSGLLWGRPARMEHHASMLRQEDAALQQESLRHGDMVFVDVVDTYRNVPSKLLQFYKWSVGNADFNLLLKTDDDCYIDVDSVLMKIDHKGLKRSNFWWGNFRQSWAVDRIGKWQELEYASPAYPAFACGSGYVVSRDLVQWLASNADQLKAYQGEDVSMGIWMAAVGPHKYQDPGWLCEKECYLDMLSSPQHTAEELHILWDRKRACQDPCGCPWGH</sequence>
<name>A0A8C3GB85_CYCLU</name>
<evidence type="ECO:0000313" key="18">
    <source>
        <dbReference type="Proteomes" id="UP000694565"/>
    </source>
</evidence>
<evidence type="ECO:0000256" key="14">
    <source>
        <dbReference type="ARBA" id="ARBA00047667"/>
    </source>
</evidence>
<dbReference type="InterPro" id="IPR002659">
    <property type="entry name" value="Glyco_trans_31"/>
</dbReference>
<dbReference type="EC" id="2.4.1.-" evidence="15"/>
<feature type="chain" id="PRO_5034675053" description="Hexosyltransferase" evidence="16">
    <location>
        <begin position="23"/>
        <end position="504"/>
    </location>
</feature>
<evidence type="ECO:0000256" key="12">
    <source>
        <dbReference type="ARBA" id="ARBA00023136"/>
    </source>
</evidence>
<keyword evidence="12" id="KW-0472">Membrane</keyword>
<keyword evidence="18" id="KW-1185">Reference proteome</keyword>
<dbReference type="PANTHER" id="PTHR11214">
    <property type="entry name" value="BETA-1,3-N-ACETYLGLUCOSAMINYLTRANSFERASE"/>
    <property type="match status" value="1"/>
</dbReference>
<evidence type="ECO:0000256" key="8">
    <source>
        <dbReference type="ARBA" id="ARBA00022824"/>
    </source>
</evidence>
<dbReference type="PANTHER" id="PTHR11214:SF219">
    <property type="entry name" value="UDP-GALNAC:BETA-1,3-N-ACETYLGALACTOSAMINYLTRANSFERASE 2"/>
    <property type="match status" value="1"/>
</dbReference>
<dbReference type="GO" id="GO:0008194">
    <property type="term" value="F:UDP-glycosyltransferase activity"/>
    <property type="evidence" value="ECO:0007669"/>
    <property type="project" value="TreeGrafter"/>
</dbReference>
<evidence type="ECO:0000256" key="6">
    <source>
        <dbReference type="ARBA" id="ARBA00022679"/>
    </source>
</evidence>
<evidence type="ECO:0000256" key="11">
    <source>
        <dbReference type="ARBA" id="ARBA00023034"/>
    </source>
</evidence>